<organism evidence="3 4">
    <name type="scientific">Ziziphus jujuba</name>
    <name type="common">Chinese jujube</name>
    <name type="synonym">Ziziphus sativa</name>
    <dbReference type="NCBI Taxonomy" id="326968"/>
    <lineage>
        <taxon>Eukaryota</taxon>
        <taxon>Viridiplantae</taxon>
        <taxon>Streptophyta</taxon>
        <taxon>Embryophyta</taxon>
        <taxon>Tracheophyta</taxon>
        <taxon>Spermatophyta</taxon>
        <taxon>Magnoliopsida</taxon>
        <taxon>eudicotyledons</taxon>
        <taxon>Gunneridae</taxon>
        <taxon>Pentapetalae</taxon>
        <taxon>rosids</taxon>
        <taxon>fabids</taxon>
        <taxon>Rosales</taxon>
        <taxon>Rhamnaceae</taxon>
        <taxon>Paliureae</taxon>
        <taxon>Ziziphus</taxon>
    </lineage>
</organism>
<dbReference type="InterPro" id="IPR011009">
    <property type="entry name" value="Kinase-like_dom_sf"/>
</dbReference>
<dbReference type="GO" id="GO:0004672">
    <property type="term" value="F:protein kinase activity"/>
    <property type="evidence" value="ECO:0007669"/>
    <property type="project" value="InterPro"/>
</dbReference>
<name>A0A6P4AFP6_ZIZJJ</name>
<dbReference type="GeneID" id="107428306"/>
<dbReference type="PANTHER" id="PTHR45621">
    <property type="entry name" value="OS01G0588500 PROTEIN-RELATED"/>
    <property type="match status" value="1"/>
</dbReference>
<reference evidence="4" key="1">
    <citation type="submission" date="2025-08" db="UniProtKB">
        <authorList>
            <consortium name="RefSeq"/>
        </authorList>
    </citation>
    <scope>IDENTIFICATION</scope>
    <source>
        <tissue evidence="4">Seedling</tissue>
    </source>
</reference>
<evidence type="ECO:0000313" key="3">
    <source>
        <dbReference type="Proteomes" id="UP001652623"/>
    </source>
</evidence>
<feature type="domain" description="Protein kinase" evidence="2">
    <location>
        <begin position="41"/>
        <end position="334"/>
    </location>
</feature>
<dbReference type="Gene3D" id="1.10.510.10">
    <property type="entry name" value="Transferase(Phosphotransferase) domain 1"/>
    <property type="match status" value="1"/>
</dbReference>
<proteinExistence type="predicted"/>
<keyword evidence="4" id="KW-0418">Kinase</keyword>
<feature type="signal peptide" evidence="1">
    <location>
        <begin position="1"/>
        <end position="23"/>
    </location>
</feature>
<dbReference type="InterPro" id="IPR050823">
    <property type="entry name" value="Plant_Ser_Thr_Prot_Kinase"/>
</dbReference>
<dbReference type="KEGG" id="zju:107428306"/>
<evidence type="ECO:0000313" key="4">
    <source>
        <dbReference type="RefSeq" id="XP_015894310.3"/>
    </source>
</evidence>
<protein>
    <submittedName>
        <fullName evidence="4">Probable serine/threonine-protein kinase PBL10</fullName>
    </submittedName>
</protein>
<dbReference type="GO" id="GO:0005524">
    <property type="term" value="F:ATP binding"/>
    <property type="evidence" value="ECO:0007669"/>
    <property type="project" value="InterPro"/>
</dbReference>
<dbReference type="Pfam" id="PF00069">
    <property type="entry name" value="Pkinase"/>
    <property type="match status" value="1"/>
</dbReference>
<dbReference type="AlphaFoldDB" id="A0A6P4AFP6"/>
<feature type="chain" id="PRO_5046101598" evidence="1">
    <location>
        <begin position="24"/>
        <end position="357"/>
    </location>
</feature>
<dbReference type="PROSITE" id="PS50011">
    <property type="entry name" value="PROTEIN_KINASE_DOM"/>
    <property type="match status" value="1"/>
</dbReference>
<keyword evidence="1" id="KW-0732">Signal</keyword>
<dbReference type="InterPro" id="IPR000719">
    <property type="entry name" value="Prot_kinase_dom"/>
</dbReference>
<keyword evidence="3" id="KW-1185">Reference proteome</keyword>
<accession>A0A6P4AFP6</accession>
<keyword evidence="4" id="KW-0808">Transferase</keyword>
<sequence>MFEKRFFFFIFFFIFSDMMGSSSDGPIVFSSDGMKSFTDNFNEKNLMGFTQFGKLYRGKIKPGIICTQSLDITVKIWDEKADCITSVDYDQYWMVKEEVQFLTNPSVNRHPNLVKLIGYCCEKEVRGVVYELNPKDTLHNLTLADDLSWIQRVNIILQLAGLLEFLHNQDKPYLVLDINASHIILDWDCRPKLCDFGFISGRIIGEMNTPKKQIPISIGYMDPSFAAKDGYRQTSSRVVFGLGVILLGLISKRPFEGVEKLETPKLILENLVQYWAKMEYRPNCSLVHRSLQEDWGYHVQDGAAITELGMRCIEFLAPNRPSMNQLVQSLQNLMVLQRLGDKRPNKREKKFHETLLV</sequence>
<dbReference type="Proteomes" id="UP001652623">
    <property type="component" value="Chromosome 12"/>
</dbReference>
<dbReference type="Gene3D" id="3.30.200.20">
    <property type="entry name" value="Phosphorylase Kinase, domain 1"/>
    <property type="match status" value="1"/>
</dbReference>
<dbReference type="SUPFAM" id="SSF56112">
    <property type="entry name" value="Protein kinase-like (PK-like)"/>
    <property type="match status" value="1"/>
</dbReference>
<gene>
    <name evidence="4" type="primary">LOC107428306</name>
</gene>
<evidence type="ECO:0000259" key="2">
    <source>
        <dbReference type="PROSITE" id="PS50011"/>
    </source>
</evidence>
<dbReference type="RefSeq" id="XP_015894310.3">
    <property type="nucleotide sequence ID" value="XM_016038824.4"/>
</dbReference>
<evidence type="ECO:0000256" key="1">
    <source>
        <dbReference type="SAM" id="SignalP"/>
    </source>
</evidence>